<keyword evidence="1" id="KW-1133">Transmembrane helix</keyword>
<dbReference type="Pfam" id="PF02995">
    <property type="entry name" value="DUF229"/>
    <property type="match status" value="1"/>
</dbReference>
<dbReference type="CDD" id="cd16021">
    <property type="entry name" value="ALP_like"/>
    <property type="match status" value="1"/>
</dbReference>
<feature type="transmembrane region" description="Helical" evidence="1">
    <location>
        <begin position="27"/>
        <end position="44"/>
    </location>
</feature>
<dbReference type="SUPFAM" id="SSF53649">
    <property type="entry name" value="Alkaline phosphatase-like"/>
    <property type="match status" value="1"/>
</dbReference>
<dbReference type="FunFam" id="3.40.720.10:FF:000017">
    <property type="entry name" value="Predicted protein"/>
    <property type="match status" value="1"/>
</dbReference>
<keyword evidence="1" id="KW-0812">Transmembrane</keyword>
<dbReference type="GeneID" id="115890804"/>
<dbReference type="Gene3D" id="3.40.720.10">
    <property type="entry name" value="Alkaline Phosphatase, subunit A"/>
    <property type="match status" value="1"/>
</dbReference>
<sequence>MSKNMFIELHARTEMLKNVSNGKWKKFILLCFIATTVFLTISYYDTGKFLAFQVLVTTETSGGKENITSETNSTQASFLINKTEFVTLKEALRLKERHVTQSDRSETNSQCQNKSGVEQLFTTTVKQPPVNISDDTRYIVSSSKCKILNLETFSPDAVKYYKKLKYKACSQNKLLTYVVKENNTATVKIDGNVIDPAVIRCCYSNVSRKKNEKDPDGSIKITDCKHFKNNVTITKDAILIKCHKIHSKEKIYENVHASVLIRDDVQRKINDFNGTIKPLSVIFIGIDSISRLNFERSMPETYKYVEDNNWISLKGYNKMDDNTFPNLMAILTGFNQTTAYKICNPRSIGYLDKCPMLWYDYRNFGYVTGYAEDEASISTFNYKKKGFVQPPADYYFRPYVMASEKLQKVTINGMTYCTGPETAGERILNLVEDFAVTFKQNPHFGFFWMNSFSHNNVNSPSMMDSKTKQLLANLEANDVYNNTLIIFLSDHGMRFGDIRLTPTGWQEERLPFIYFSFPNWFKEKYPEQYLNFKSNTNKLTTPYDLYITLQHILVLSGFNYTIKNSDACPECLSLFEKVPSERSCEEAGIVDHWCTCAGYVEKKLEPEEQEKLKKFFLEEIQKIIQSRDGNDKCIRYSVESISTRISQKFSYKTNSYALVYLRTNPKAVFETTISYEGDIMSSNLTLGDISRLDFYNTHSKCVSDDYLKKYCFCKN</sequence>
<organism evidence="2 3">
    <name type="scientific">Sitophilus oryzae</name>
    <name type="common">Rice weevil</name>
    <name type="synonym">Curculio oryzae</name>
    <dbReference type="NCBI Taxonomy" id="7048"/>
    <lineage>
        <taxon>Eukaryota</taxon>
        <taxon>Metazoa</taxon>
        <taxon>Ecdysozoa</taxon>
        <taxon>Arthropoda</taxon>
        <taxon>Hexapoda</taxon>
        <taxon>Insecta</taxon>
        <taxon>Pterygota</taxon>
        <taxon>Neoptera</taxon>
        <taxon>Endopterygota</taxon>
        <taxon>Coleoptera</taxon>
        <taxon>Polyphaga</taxon>
        <taxon>Cucujiformia</taxon>
        <taxon>Curculionidae</taxon>
        <taxon>Dryophthorinae</taxon>
        <taxon>Sitophilus</taxon>
    </lineage>
</organism>
<evidence type="ECO:0000256" key="1">
    <source>
        <dbReference type="SAM" id="Phobius"/>
    </source>
</evidence>
<dbReference type="Proteomes" id="UP000504635">
    <property type="component" value="Unplaced"/>
</dbReference>
<dbReference type="InParanoid" id="A0A6J2YVW9"/>
<name>A0A6J2YVW9_SITOR</name>
<evidence type="ECO:0000313" key="3">
    <source>
        <dbReference type="RefSeq" id="XP_030767010.1"/>
    </source>
</evidence>
<keyword evidence="1" id="KW-0472">Membrane</keyword>
<dbReference type="RefSeq" id="XP_030767010.1">
    <property type="nucleotide sequence ID" value="XM_030911150.1"/>
</dbReference>
<reference evidence="3" key="1">
    <citation type="submission" date="2025-08" db="UniProtKB">
        <authorList>
            <consortium name="RefSeq"/>
        </authorList>
    </citation>
    <scope>IDENTIFICATION</scope>
    <source>
        <tissue evidence="3">Gonads</tissue>
    </source>
</reference>
<proteinExistence type="predicted"/>
<dbReference type="FunCoup" id="A0A6J2YVW9">
    <property type="interactions" value="3"/>
</dbReference>
<dbReference type="GO" id="GO:0005615">
    <property type="term" value="C:extracellular space"/>
    <property type="evidence" value="ECO:0007669"/>
    <property type="project" value="TreeGrafter"/>
</dbReference>
<accession>A0A6J2YVW9</accession>
<dbReference type="OrthoDB" id="413313at2759"/>
<dbReference type="PANTHER" id="PTHR10974">
    <property type="entry name" value="FI08016P-RELATED"/>
    <property type="match status" value="1"/>
</dbReference>
<dbReference type="PANTHER" id="PTHR10974:SF9">
    <property type="entry name" value="DUF229 DOMAIN CONTAINING PROTEIN-RELATED"/>
    <property type="match status" value="1"/>
</dbReference>
<dbReference type="KEGG" id="soy:115890804"/>
<dbReference type="InterPro" id="IPR017850">
    <property type="entry name" value="Alkaline_phosphatase_core_sf"/>
</dbReference>
<evidence type="ECO:0000313" key="2">
    <source>
        <dbReference type="Proteomes" id="UP000504635"/>
    </source>
</evidence>
<keyword evidence="2" id="KW-1185">Reference proteome</keyword>
<dbReference type="InterPro" id="IPR004245">
    <property type="entry name" value="DUF229"/>
</dbReference>
<dbReference type="AlphaFoldDB" id="A0A6J2YVW9"/>
<gene>
    <name evidence="3" type="primary">LOC115890804</name>
</gene>
<protein>
    <submittedName>
        <fullName evidence="3">Uncharacterized protein LOC115890804 isoform X1</fullName>
    </submittedName>
</protein>